<keyword evidence="3" id="KW-1185">Reference proteome</keyword>
<gene>
    <name evidence="2" type="ORF">BaRGS_00029048</name>
</gene>
<organism evidence="2 3">
    <name type="scientific">Batillaria attramentaria</name>
    <dbReference type="NCBI Taxonomy" id="370345"/>
    <lineage>
        <taxon>Eukaryota</taxon>
        <taxon>Metazoa</taxon>
        <taxon>Spiralia</taxon>
        <taxon>Lophotrochozoa</taxon>
        <taxon>Mollusca</taxon>
        <taxon>Gastropoda</taxon>
        <taxon>Caenogastropoda</taxon>
        <taxon>Sorbeoconcha</taxon>
        <taxon>Cerithioidea</taxon>
        <taxon>Batillariidae</taxon>
        <taxon>Batillaria</taxon>
    </lineage>
</organism>
<keyword evidence="1" id="KW-0732">Signal</keyword>
<evidence type="ECO:0000256" key="1">
    <source>
        <dbReference type="SAM" id="SignalP"/>
    </source>
</evidence>
<reference evidence="2 3" key="1">
    <citation type="journal article" date="2023" name="Sci. Data">
        <title>Genome assembly of the Korean intertidal mud-creeper Batillaria attramentaria.</title>
        <authorList>
            <person name="Patra A.K."/>
            <person name="Ho P.T."/>
            <person name="Jun S."/>
            <person name="Lee S.J."/>
            <person name="Kim Y."/>
            <person name="Won Y.J."/>
        </authorList>
    </citation>
    <scope>NUCLEOTIDE SEQUENCE [LARGE SCALE GENOMIC DNA]</scope>
    <source>
        <strain evidence="2">Wonlab-2016</strain>
    </source>
</reference>
<dbReference type="InterPro" id="IPR018887">
    <property type="entry name" value="MYDGF"/>
</dbReference>
<feature type="chain" id="PRO_5044871489" description="Myeloid-derived growth factor" evidence="1">
    <location>
        <begin position="37"/>
        <end position="171"/>
    </location>
</feature>
<dbReference type="PANTHER" id="PTHR31230:SF1">
    <property type="entry name" value="MYELOID-DERIVED GROWTH FACTOR"/>
    <property type="match status" value="1"/>
</dbReference>
<proteinExistence type="predicted"/>
<dbReference type="PANTHER" id="PTHR31230">
    <property type="entry name" value="MYELOID-DERIVED GROWTH FACTOR MYDGF"/>
    <property type="match status" value="1"/>
</dbReference>
<name>A0ABD0JY93_9CAEN</name>
<protein>
    <recommendedName>
        <fullName evidence="4">Myeloid-derived growth factor</fullName>
    </recommendedName>
</protein>
<evidence type="ECO:0000313" key="3">
    <source>
        <dbReference type="Proteomes" id="UP001519460"/>
    </source>
</evidence>
<dbReference type="Pfam" id="PF10572">
    <property type="entry name" value="UPF0556"/>
    <property type="match status" value="1"/>
</dbReference>
<feature type="signal peptide" evidence="1">
    <location>
        <begin position="1"/>
        <end position="36"/>
    </location>
</feature>
<accession>A0ABD0JY93</accession>
<evidence type="ECO:0000313" key="2">
    <source>
        <dbReference type="EMBL" id="KAK7479672.1"/>
    </source>
</evidence>
<comment type="caution">
    <text evidence="2">The sequence shown here is derived from an EMBL/GenBank/DDBJ whole genome shotgun (WGS) entry which is preliminary data.</text>
</comment>
<sequence>MCFRRRTTSAVCSGNDESMKLLALVVFSVFTVLSSADDSFQDVLNVKPGPEDVFEKELNGYKCKFAYQAQGGTNEQWQVGMEILDDGGAFLCSVARGQASYLYFQKFHMSVSGPNVKLEQTEAISSGATPLDPEEYQIDKTANSVSHVEGKFKNHLERVTVYATIGGKREL</sequence>
<dbReference type="EMBL" id="JACVVK020000297">
    <property type="protein sequence ID" value="KAK7479672.1"/>
    <property type="molecule type" value="Genomic_DNA"/>
</dbReference>
<dbReference type="Proteomes" id="UP001519460">
    <property type="component" value="Unassembled WGS sequence"/>
</dbReference>
<dbReference type="AlphaFoldDB" id="A0ABD0JY93"/>
<evidence type="ECO:0008006" key="4">
    <source>
        <dbReference type="Google" id="ProtNLM"/>
    </source>
</evidence>